<feature type="region of interest" description="Disordered" evidence="1">
    <location>
        <begin position="266"/>
        <end position="315"/>
    </location>
</feature>
<dbReference type="EMBL" id="MIND01000018">
    <property type="protein sequence ID" value="POF89675.1"/>
    <property type="molecule type" value="Genomic_DNA"/>
</dbReference>
<evidence type="ECO:0000256" key="1">
    <source>
        <dbReference type="SAM" id="MobiDB-lite"/>
    </source>
</evidence>
<dbReference type="Proteomes" id="UP000237194">
    <property type="component" value="Unassembled WGS sequence"/>
</dbReference>
<dbReference type="RefSeq" id="WP_103437717.1">
    <property type="nucleotide sequence ID" value="NZ_MIND01000018.1"/>
</dbReference>
<sequence length="374" mass="42302">MSAEQKLIAIEEISEDNAPAIYVAGGLQQFINLVKGEVLGEVPDLKTRKGRERIASLAAKVSKSKTAVEKPGRDYLRRLKEMPKVVEAELREFVTKMDALRDETRRPLTEWEAAEDARIDRHNDRLNWLKTLADDLGELTSLHIKGLIAEAEGMQLGAHWEEFEAEAANAKDKVLTTLRAALQKREQFEAEQAELARLRREAEDRAEQDRIRLAQEAAVEAERQRVAQAQQAEREAAARREQELIDQAAAQEREAENQRLQLKLQAEQAERAREQAEADRVATEQRMEQERQAAARRQEEAAEQARQEERRRADAAAAEIVRQQEAREADKAHKAKINRSALEAFIAGGMPEACAKQAVTLIAQRKIPNVSISY</sequence>
<reference evidence="2 3" key="2">
    <citation type="submission" date="2018-03" db="EMBL/GenBank/DDBJ databases">
        <title>Draft genome of Pseudomonas putida strain KT-27.</title>
        <authorList>
            <person name="Yoshizawa S."/>
            <person name="Khan N.H."/>
            <person name="Nishimura M."/>
            <person name="Chiura H.X."/>
            <person name="Ogura Y."/>
            <person name="Hayashi T."/>
            <person name="Kogure K."/>
        </authorList>
    </citation>
    <scope>NUCLEOTIDE SEQUENCE [LARGE SCALE GENOMIC DNA]</scope>
    <source>
        <strain evidence="2 3">KT-27</strain>
    </source>
</reference>
<evidence type="ECO:0000313" key="3">
    <source>
        <dbReference type="Proteomes" id="UP000237194"/>
    </source>
</evidence>
<feature type="compositionally biased region" description="Basic and acidic residues" evidence="1">
    <location>
        <begin position="268"/>
        <end position="314"/>
    </location>
</feature>
<protein>
    <submittedName>
        <fullName evidence="2">Uncharacterized protein</fullName>
    </submittedName>
</protein>
<accession>A0A2S3WFI7</accession>
<reference evidence="2 3" key="1">
    <citation type="submission" date="2016-08" db="EMBL/GenBank/DDBJ databases">
        <authorList>
            <person name="Seilhamer J.J."/>
        </authorList>
    </citation>
    <scope>NUCLEOTIDE SEQUENCE [LARGE SCALE GENOMIC DNA]</scope>
    <source>
        <strain evidence="2 3">KT-27</strain>
    </source>
</reference>
<name>A0A2S3WFI7_PSEPU</name>
<organism evidence="2 3">
    <name type="scientific">Pseudomonas putida</name>
    <name type="common">Arthrobacter siderocapsulatus</name>
    <dbReference type="NCBI Taxonomy" id="303"/>
    <lineage>
        <taxon>Bacteria</taxon>
        <taxon>Pseudomonadati</taxon>
        <taxon>Pseudomonadota</taxon>
        <taxon>Gammaproteobacteria</taxon>
        <taxon>Pseudomonadales</taxon>
        <taxon>Pseudomonadaceae</taxon>
        <taxon>Pseudomonas</taxon>
    </lineage>
</organism>
<evidence type="ECO:0000313" key="2">
    <source>
        <dbReference type="EMBL" id="POF89675.1"/>
    </source>
</evidence>
<comment type="caution">
    <text evidence="2">The sequence shown here is derived from an EMBL/GenBank/DDBJ whole genome shotgun (WGS) entry which is preliminary data.</text>
</comment>
<gene>
    <name evidence="2" type="ORF">BGP80_17575</name>
</gene>
<dbReference type="AlphaFoldDB" id="A0A2S3WFI7"/>
<proteinExistence type="predicted"/>